<feature type="compositionally biased region" description="Pro residues" evidence="1">
    <location>
        <begin position="248"/>
        <end position="264"/>
    </location>
</feature>
<dbReference type="EMBL" id="AP028918">
    <property type="protein sequence ID" value="BES99441.1"/>
    <property type="molecule type" value="Genomic_DNA"/>
</dbReference>
<reference evidence="3 4" key="1">
    <citation type="submission" date="2023-09" db="EMBL/GenBank/DDBJ databases">
        <title>Nesidiocoris tenuis whole genome shotgun sequence.</title>
        <authorList>
            <person name="Shibata T."/>
            <person name="Shimoda M."/>
            <person name="Kobayashi T."/>
            <person name="Uehara T."/>
        </authorList>
    </citation>
    <scope>NUCLEOTIDE SEQUENCE [LARGE SCALE GENOMIC DNA]</scope>
    <source>
        <strain evidence="3 4">Japan</strain>
    </source>
</reference>
<accession>A0ABN7B4W2</accession>
<feature type="region of interest" description="Disordered" evidence="1">
    <location>
        <begin position="194"/>
        <end position="275"/>
    </location>
</feature>
<feature type="compositionally biased region" description="Low complexity" evidence="1">
    <location>
        <begin position="215"/>
        <end position="244"/>
    </location>
</feature>
<dbReference type="Proteomes" id="UP001307889">
    <property type="component" value="Chromosome 10"/>
</dbReference>
<keyword evidence="4" id="KW-1185">Reference proteome</keyword>
<feature type="signal peptide" evidence="2">
    <location>
        <begin position="1"/>
        <end position="20"/>
    </location>
</feature>
<evidence type="ECO:0000313" key="3">
    <source>
        <dbReference type="EMBL" id="BES99441.1"/>
    </source>
</evidence>
<gene>
    <name evidence="3" type="ORF">NTJ_12258</name>
</gene>
<evidence type="ECO:0000256" key="1">
    <source>
        <dbReference type="SAM" id="MobiDB-lite"/>
    </source>
</evidence>
<keyword evidence="2" id="KW-0732">Signal</keyword>
<sequence length="317" mass="34286">MMSIKKLAALVAFLVVGSEAIQGPCGFKNVSIMGGISHKPIATPSNCGMVTLNASELATEPNVILHSVDEAHERTERYTFMLLEEIPAVRDTFKLRWLVSHATPLKKSLTANQTHIEFAKFNPPKAEPSRTLKLFLFVYKENKTNVGPGLVGLGGDDLQYFAPQKWVSKNHHIVGDIVGGVEFFIAQSRAPGQMNTHGGPVSTVPIPMQPGWATGQPGQQYPGQPGQQYPGQQYPGQQYPGQPGHVHPSPPGQVYPGQPAPAHPQPGQALPPAQQPTVINNYYGKQKDEKKKKNNAANALPMASLVAILSSVAIFRL</sequence>
<evidence type="ECO:0000256" key="2">
    <source>
        <dbReference type="SAM" id="SignalP"/>
    </source>
</evidence>
<evidence type="ECO:0000313" key="4">
    <source>
        <dbReference type="Proteomes" id="UP001307889"/>
    </source>
</evidence>
<proteinExistence type="predicted"/>
<feature type="compositionally biased region" description="Low complexity" evidence="1">
    <location>
        <begin position="265"/>
        <end position="275"/>
    </location>
</feature>
<feature type="chain" id="PRO_5045358630" description="Reelin domain-containing protein" evidence="2">
    <location>
        <begin position="21"/>
        <end position="317"/>
    </location>
</feature>
<name>A0ABN7B4W2_9HEMI</name>
<organism evidence="3 4">
    <name type="scientific">Nesidiocoris tenuis</name>
    <dbReference type="NCBI Taxonomy" id="355587"/>
    <lineage>
        <taxon>Eukaryota</taxon>
        <taxon>Metazoa</taxon>
        <taxon>Ecdysozoa</taxon>
        <taxon>Arthropoda</taxon>
        <taxon>Hexapoda</taxon>
        <taxon>Insecta</taxon>
        <taxon>Pterygota</taxon>
        <taxon>Neoptera</taxon>
        <taxon>Paraneoptera</taxon>
        <taxon>Hemiptera</taxon>
        <taxon>Heteroptera</taxon>
        <taxon>Panheteroptera</taxon>
        <taxon>Cimicomorpha</taxon>
        <taxon>Miridae</taxon>
        <taxon>Dicyphina</taxon>
        <taxon>Nesidiocoris</taxon>
    </lineage>
</organism>
<evidence type="ECO:0008006" key="5">
    <source>
        <dbReference type="Google" id="ProtNLM"/>
    </source>
</evidence>
<protein>
    <recommendedName>
        <fullName evidence="5">Reelin domain-containing protein</fullName>
    </recommendedName>
</protein>